<dbReference type="AlphaFoldDB" id="A0A326TX48"/>
<keyword evidence="10" id="KW-1185">Reference proteome</keyword>
<evidence type="ECO:0008006" key="11">
    <source>
        <dbReference type="Google" id="ProtNLM"/>
    </source>
</evidence>
<feature type="transmembrane region" description="Helical" evidence="8">
    <location>
        <begin position="101"/>
        <end position="125"/>
    </location>
</feature>
<evidence type="ECO:0000313" key="9">
    <source>
        <dbReference type="EMBL" id="PZW21044.1"/>
    </source>
</evidence>
<feature type="transmembrane region" description="Helical" evidence="8">
    <location>
        <begin position="377"/>
        <end position="397"/>
    </location>
</feature>
<evidence type="ECO:0000256" key="8">
    <source>
        <dbReference type="SAM" id="Phobius"/>
    </source>
</evidence>
<name>A0A326TX48_THEHA</name>
<dbReference type="OrthoDB" id="155147at2"/>
<feature type="transmembrane region" description="Helical" evidence="8">
    <location>
        <begin position="26"/>
        <end position="48"/>
    </location>
</feature>
<dbReference type="GO" id="GO:0005886">
    <property type="term" value="C:plasma membrane"/>
    <property type="evidence" value="ECO:0007669"/>
    <property type="project" value="UniProtKB-SubCell"/>
</dbReference>
<dbReference type="GO" id="GO:0009103">
    <property type="term" value="P:lipopolysaccharide biosynthetic process"/>
    <property type="evidence" value="ECO:0007669"/>
    <property type="project" value="UniProtKB-ARBA"/>
</dbReference>
<sequence>MMSLLHNKGFASFKLWLQKDLQSTHYSLFALAILLIATLLTVVVYITYPYPPLNADTPGYLEAARQIQIYGLSFQSIHAMRLPVYPLFILLIFAVAGQGNLMAVSIVQGALFVLAALEVYILLALLLRRSWLAALVSLFVAANPVLLLYSKQIMTEGPSLWLLTTLILCCVLFFQNIQKPRWFLFWAMLGFMILLIFTRPEWILLPIVLNALLLFKTWRTSIFRRIIPRMIISLLVFYALVGGYILTNYFVHGYMGLSWIENMNYLGKVMQYRMYREAPPEYQYITDRIIQYIEVEHRGRSPYQLLGSTLPELRANNNHLAGEYARSIIYRHPLKFIGYTIPYVPISLTYFYVPPSDPAHPTLHHILLSLTAIHKEIYHQNYLFLFYAAFWLLLLCWKRTRSHHLVQGMSFISVIVLYALVITTAGGYFETDYMRVHIVFDQLIYVVTWGTPAALLLFLAQYLRRKRRIAAVSQ</sequence>
<feature type="transmembrane region" description="Helical" evidence="8">
    <location>
        <begin position="68"/>
        <end position="94"/>
    </location>
</feature>
<comment type="subcellular location">
    <subcellularLocation>
        <location evidence="1">Cell membrane</location>
        <topology evidence="1">Multi-pass membrane protein</topology>
    </subcellularLocation>
</comment>
<evidence type="ECO:0000256" key="7">
    <source>
        <dbReference type="ARBA" id="ARBA00023136"/>
    </source>
</evidence>
<feature type="transmembrane region" description="Helical" evidence="8">
    <location>
        <begin position="160"/>
        <end position="177"/>
    </location>
</feature>
<accession>A0A326TX48</accession>
<evidence type="ECO:0000256" key="2">
    <source>
        <dbReference type="ARBA" id="ARBA00022475"/>
    </source>
</evidence>
<dbReference type="RefSeq" id="WP_111325939.1">
    <property type="nucleotide sequence ID" value="NZ_BIFX01000001.1"/>
</dbReference>
<evidence type="ECO:0000313" key="10">
    <source>
        <dbReference type="Proteomes" id="UP000248806"/>
    </source>
</evidence>
<feature type="transmembrane region" description="Helical" evidence="8">
    <location>
        <begin position="226"/>
        <end position="245"/>
    </location>
</feature>
<protein>
    <recommendedName>
        <fullName evidence="11">Dolichyl-phosphate-mannose-protein mannosyltransferase</fullName>
    </recommendedName>
</protein>
<keyword evidence="3" id="KW-0328">Glycosyltransferase</keyword>
<evidence type="ECO:0000256" key="5">
    <source>
        <dbReference type="ARBA" id="ARBA00022692"/>
    </source>
</evidence>
<keyword evidence="7 8" id="KW-0472">Membrane</keyword>
<feature type="transmembrane region" description="Helical" evidence="8">
    <location>
        <begin position="442"/>
        <end position="460"/>
    </location>
</feature>
<feature type="transmembrane region" description="Helical" evidence="8">
    <location>
        <begin position="131"/>
        <end position="148"/>
    </location>
</feature>
<keyword evidence="4" id="KW-0808">Transferase</keyword>
<feature type="transmembrane region" description="Helical" evidence="8">
    <location>
        <begin position="183"/>
        <end position="214"/>
    </location>
</feature>
<feature type="transmembrane region" description="Helical" evidence="8">
    <location>
        <begin position="409"/>
        <end position="430"/>
    </location>
</feature>
<dbReference type="PANTHER" id="PTHR33908:SF11">
    <property type="entry name" value="MEMBRANE PROTEIN"/>
    <property type="match status" value="1"/>
</dbReference>
<dbReference type="Proteomes" id="UP000248806">
    <property type="component" value="Unassembled WGS sequence"/>
</dbReference>
<evidence type="ECO:0000256" key="3">
    <source>
        <dbReference type="ARBA" id="ARBA00022676"/>
    </source>
</evidence>
<keyword evidence="5 8" id="KW-0812">Transmembrane</keyword>
<dbReference type="PANTHER" id="PTHR33908">
    <property type="entry name" value="MANNOSYLTRANSFERASE YKCB-RELATED"/>
    <property type="match status" value="1"/>
</dbReference>
<gene>
    <name evidence="9" type="ORF">EI42_05699</name>
</gene>
<evidence type="ECO:0000256" key="1">
    <source>
        <dbReference type="ARBA" id="ARBA00004651"/>
    </source>
</evidence>
<dbReference type="EMBL" id="QKUF01000037">
    <property type="protein sequence ID" value="PZW21044.1"/>
    <property type="molecule type" value="Genomic_DNA"/>
</dbReference>
<evidence type="ECO:0000256" key="4">
    <source>
        <dbReference type="ARBA" id="ARBA00022679"/>
    </source>
</evidence>
<keyword evidence="2" id="KW-1003">Cell membrane</keyword>
<reference evidence="9 10" key="1">
    <citation type="submission" date="2018-06" db="EMBL/GenBank/DDBJ databases">
        <title>Genomic Encyclopedia of Archaeal and Bacterial Type Strains, Phase II (KMG-II): from individual species to whole genera.</title>
        <authorList>
            <person name="Goeker M."/>
        </authorList>
    </citation>
    <scope>NUCLEOTIDE SEQUENCE [LARGE SCALE GENOMIC DNA]</scope>
    <source>
        <strain evidence="9 10">ATCC BAA-1881</strain>
    </source>
</reference>
<comment type="caution">
    <text evidence="9">The sequence shown here is derived from an EMBL/GenBank/DDBJ whole genome shotgun (WGS) entry which is preliminary data.</text>
</comment>
<keyword evidence="6 8" id="KW-1133">Transmembrane helix</keyword>
<proteinExistence type="predicted"/>
<dbReference type="InterPro" id="IPR050297">
    <property type="entry name" value="LipidA_mod_glycosyltrf_83"/>
</dbReference>
<dbReference type="GO" id="GO:0016763">
    <property type="term" value="F:pentosyltransferase activity"/>
    <property type="evidence" value="ECO:0007669"/>
    <property type="project" value="TreeGrafter"/>
</dbReference>
<evidence type="ECO:0000256" key="6">
    <source>
        <dbReference type="ARBA" id="ARBA00022989"/>
    </source>
</evidence>
<organism evidence="9 10">
    <name type="scientific">Thermosporothrix hazakensis</name>
    <dbReference type="NCBI Taxonomy" id="644383"/>
    <lineage>
        <taxon>Bacteria</taxon>
        <taxon>Bacillati</taxon>
        <taxon>Chloroflexota</taxon>
        <taxon>Ktedonobacteria</taxon>
        <taxon>Ktedonobacterales</taxon>
        <taxon>Thermosporotrichaceae</taxon>
        <taxon>Thermosporothrix</taxon>
    </lineage>
</organism>